<dbReference type="SUPFAM" id="SSF47413">
    <property type="entry name" value="lambda repressor-like DNA-binding domains"/>
    <property type="match status" value="1"/>
</dbReference>
<dbReference type="InterPro" id="IPR043917">
    <property type="entry name" value="DUF5753"/>
</dbReference>
<dbReference type="EMBL" id="JBCGDC010000024">
    <property type="protein sequence ID" value="MFB6393646.1"/>
    <property type="molecule type" value="Genomic_DNA"/>
</dbReference>
<evidence type="ECO:0000313" key="2">
    <source>
        <dbReference type="EMBL" id="MFB6393646.1"/>
    </source>
</evidence>
<dbReference type="Proteomes" id="UP001582793">
    <property type="component" value="Unassembled WGS sequence"/>
</dbReference>
<dbReference type="InterPro" id="IPR001387">
    <property type="entry name" value="Cro/C1-type_HTH"/>
</dbReference>
<keyword evidence="3" id="KW-1185">Reference proteome</keyword>
<sequence>MTALHGATIGRRRLRSALRAAREGAGLTQEQVADAMDWSLSKVIRIEAGAVSVSTNDVKALISHYRLTDSEQVAELVALARVSRRRAWWSRYRDGLPAPYLSYIGLEVEASSLLVFQSVGIPGLLQTDAYARASTVASLRFAVEPFDLDIVDDVRARRRHEVLDRADPPSIEVVLDESVLHRQTGGAPCLREQLRHLVEAGRRSNITIQVLPFQVPDYAVRAPFIVVRFPGTGDTDVVFVGSPLSQDLTDTSDTVEPYVAAFRTLQGMSLEPAASLARIARIADDLG</sequence>
<dbReference type="Gene3D" id="1.10.260.40">
    <property type="entry name" value="lambda repressor-like DNA-binding domains"/>
    <property type="match status" value="1"/>
</dbReference>
<name>A0ABV5CRH7_9ACTN</name>
<reference evidence="2 3" key="1">
    <citation type="submission" date="2024-04" db="EMBL/GenBank/DDBJ databases">
        <title>Polymorphospora sp. isolated from Baiyangdian Lake in Xiong'an New Area.</title>
        <authorList>
            <person name="Zhang X."/>
            <person name="Liu J."/>
        </authorList>
    </citation>
    <scope>NUCLEOTIDE SEQUENCE [LARGE SCALE GENOMIC DNA]</scope>
    <source>
        <strain evidence="2 3">2-325</strain>
    </source>
</reference>
<organism evidence="2 3">
    <name type="scientific">Polymorphospora lycopeni</name>
    <dbReference type="NCBI Taxonomy" id="3140240"/>
    <lineage>
        <taxon>Bacteria</taxon>
        <taxon>Bacillati</taxon>
        <taxon>Actinomycetota</taxon>
        <taxon>Actinomycetes</taxon>
        <taxon>Micromonosporales</taxon>
        <taxon>Micromonosporaceae</taxon>
        <taxon>Polymorphospora</taxon>
    </lineage>
</organism>
<gene>
    <name evidence="2" type="ORF">AAFH96_11070</name>
</gene>
<dbReference type="SMART" id="SM00530">
    <property type="entry name" value="HTH_XRE"/>
    <property type="match status" value="1"/>
</dbReference>
<dbReference type="CDD" id="cd00093">
    <property type="entry name" value="HTH_XRE"/>
    <property type="match status" value="1"/>
</dbReference>
<dbReference type="Pfam" id="PF19054">
    <property type="entry name" value="DUF5753"/>
    <property type="match status" value="1"/>
</dbReference>
<dbReference type="RefSeq" id="WP_364221653.1">
    <property type="nucleotide sequence ID" value="NZ_JBCGDC010000024.1"/>
</dbReference>
<proteinExistence type="predicted"/>
<dbReference type="InterPro" id="IPR010982">
    <property type="entry name" value="Lambda_DNA-bd_dom_sf"/>
</dbReference>
<dbReference type="Pfam" id="PF13560">
    <property type="entry name" value="HTH_31"/>
    <property type="match status" value="1"/>
</dbReference>
<comment type="caution">
    <text evidence="2">The sequence shown here is derived from an EMBL/GenBank/DDBJ whole genome shotgun (WGS) entry which is preliminary data.</text>
</comment>
<evidence type="ECO:0000313" key="3">
    <source>
        <dbReference type="Proteomes" id="UP001582793"/>
    </source>
</evidence>
<dbReference type="PROSITE" id="PS50943">
    <property type="entry name" value="HTH_CROC1"/>
    <property type="match status" value="1"/>
</dbReference>
<protein>
    <submittedName>
        <fullName evidence="2">Helix-turn-helix transcriptional regulator</fullName>
    </submittedName>
</protein>
<feature type="domain" description="HTH cro/C1-type" evidence="1">
    <location>
        <begin position="18"/>
        <end position="72"/>
    </location>
</feature>
<accession>A0ABV5CRH7</accession>
<evidence type="ECO:0000259" key="1">
    <source>
        <dbReference type="PROSITE" id="PS50943"/>
    </source>
</evidence>